<evidence type="ECO:0000313" key="1">
    <source>
        <dbReference type="EMBL" id="SFN10907.1"/>
    </source>
</evidence>
<sequence>MLEKINTEVKILFRFYSNILNDWTVETMCASIIDEKEGKYKLDNIPFYAPVSCGDIISAEFNQEEQRLVYKETIEHSGNSTIQVIVAKNESIENLREMFKLLGCDSEKFSDSYFVMEIPAAISYVPIREKLNYLEEENIISYAEPNLSKNHWY</sequence>
<evidence type="ECO:0008006" key="3">
    <source>
        <dbReference type="Google" id="ProtNLM"/>
    </source>
</evidence>
<name>A0A1I4WBX6_9FLAO</name>
<reference evidence="2" key="1">
    <citation type="submission" date="2016-10" db="EMBL/GenBank/DDBJ databases">
        <authorList>
            <person name="Varghese N."/>
            <person name="Submissions S."/>
        </authorList>
    </citation>
    <scope>NUCLEOTIDE SEQUENCE [LARGE SCALE GENOMIC DNA]</scope>
    <source>
        <strain evidence="2">DSM 4002</strain>
    </source>
</reference>
<evidence type="ECO:0000313" key="2">
    <source>
        <dbReference type="Proteomes" id="UP000182961"/>
    </source>
</evidence>
<protein>
    <recommendedName>
        <fullName evidence="3">DUF4265 domain-containing protein</fullName>
    </recommendedName>
</protein>
<dbReference type="EMBL" id="FOUT01000006">
    <property type="protein sequence ID" value="SFN10907.1"/>
    <property type="molecule type" value="Genomic_DNA"/>
</dbReference>
<dbReference type="eggNOG" id="ENOG5032SXQ">
    <property type="taxonomic scope" value="Bacteria"/>
</dbReference>
<gene>
    <name evidence="1" type="ORF">SAMN05444143_106117</name>
</gene>
<dbReference type="Proteomes" id="UP000182961">
    <property type="component" value="Unassembled WGS sequence"/>
</dbReference>
<dbReference type="Pfam" id="PF14085">
    <property type="entry name" value="DUF4265"/>
    <property type="match status" value="1"/>
</dbReference>
<dbReference type="RefSeq" id="WP_024981804.1">
    <property type="nucleotide sequence ID" value="NZ_CBCRUM010000011.1"/>
</dbReference>
<accession>A0A1I4WBX6</accession>
<dbReference type="AlphaFoldDB" id="A0A1I4WBX6"/>
<proteinExistence type="predicted"/>
<dbReference type="InterPro" id="IPR025361">
    <property type="entry name" value="DUF4265"/>
</dbReference>
<organism evidence="1 2">
    <name type="scientific">Flavobacterium succinicans</name>
    <dbReference type="NCBI Taxonomy" id="29536"/>
    <lineage>
        <taxon>Bacteria</taxon>
        <taxon>Pseudomonadati</taxon>
        <taxon>Bacteroidota</taxon>
        <taxon>Flavobacteriia</taxon>
        <taxon>Flavobacteriales</taxon>
        <taxon>Flavobacteriaceae</taxon>
        <taxon>Flavobacterium</taxon>
    </lineage>
</organism>
<keyword evidence="2" id="KW-1185">Reference proteome</keyword>